<sequence length="79" mass="8779">MWSGLCAGGSLCQRRCRRTEFLPCDPGTLLFWGSGGQGFQCSQHCDRNHNGTGSRTNSRTCYSIPDRSQHPPFPADLFI</sequence>
<evidence type="ECO:0000313" key="1">
    <source>
        <dbReference type="EMBL" id="JAH51261.1"/>
    </source>
</evidence>
<dbReference type="AlphaFoldDB" id="A0A0E9TCF3"/>
<name>A0A0E9TCF3_ANGAN</name>
<reference evidence="1" key="1">
    <citation type="submission" date="2014-11" db="EMBL/GenBank/DDBJ databases">
        <authorList>
            <person name="Amaro Gonzalez C."/>
        </authorList>
    </citation>
    <scope>NUCLEOTIDE SEQUENCE</scope>
</reference>
<accession>A0A0E9TCF3</accession>
<proteinExistence type="predicted"/>
<organism evidence="1">
    <name type="scientific">Anguilla anguilla</name>
    <name type="common">European freshwater eel</name>
    <name type="synonym">Muraena anguilla</name>
    <dbReference type="NCBI Taxonomy" id="7936"/>
    <lineage>
        <taxon>Eukaryota</taxon>
        <taxon>Metazoa</taxon>
        <taxon>Chordata</taxon>
        <taxon>Craniata</taxon>
        <taxon>Vertebrata</taxon>
        <taxon>Euteleostomi</taxon>
        <taxon>Actinopterygii</taxon>
        <taxon>Neopterygii</taxon>
        <taxon>Teleostei</taxon>
        <taxon>Anguilliformes</taxon>
        <taxon>Anguillidae</taxon>
        <taxon>Anguilla</taxon>
    </lineage>
</organism>
<dbReference type="EMBL" id="GBXM01057316">
    <property type="protein sequence ID" value="JAH51261.1"/>
    <property type="molecule type" value="Transcribed_RNA"/>
</dbReference>
<reference evidence="1" key="2">
    <citation type="journal article" date="2015" name="Fish Shellfish Immunol.">
        <title>Early steps in the European eel (Anguilla anguilla)-Vibrio vulnificus interaction in the gills: Role of the RtxA13 toxin.</title>
        <authorList>
            <person name="Callol A."/>
            <person name="Pajuelo D."/>
            <person name="Ebbesson L."/>
            <person name="Teles M."/>
            <person name="MacKenzie S."/>
            <person name="Amaro C."/>
        </authorList>
    </citation>
    <scope>NUCLEOTIDE SEQUENCE</scope>
</reference>
<protein>
    <submittedName>
        <fullName evidence="1">Uncharacterized protein</fullName>
    </submittedName>
</protein>